<evidence type="ECO:0008006" key="3">
    <source>
        <dbReference type="Google" id="ProtNLM"/>
    </source>
</evidence>
<dbReference type="AlphaFoldDB" id="A0A8K0P0A6"/>
<sequence>MSTEVFFSSACLMEWLKNVADRNFDDESLSKETLQCSPKYCRVNTGTLASPFVDSECLLLFNTICVLTGKLSVSFDNALFSIARRRVGGNKKMSVRQPTTGDKIGRFYCEGFGFITFADPASVDKVLAQGSHELDANLNL</sequence>
<proteinExistence type="predicted"/>
<dbReference type="EMBL" id="KZ308383">
    <property type="protein sequence ID" value="KAG8228726.1"/>
    <property type="molecule type" value="Genomic_DNA"/>
</dbReference>
<evidence type="ECO:0000313" key="2">
    <source>
        <dbReference type="Proteomes" id="UP000792457"/>
    </source>
</evidence>
<reference evidence="1" key="1">
    <citation type="submission" date="2013-04" db="EMBL/GenBank/DDBJ databases">
        <authorList>
            <person name="Qu J."/>
            <person name="Murali S.C."/>
            <person name="Bandaranaike D."/>
            <person name="Bellair M."/>
            <person name="Blankenburg K."/>
            <person name="Chao H."/>
            <person name="Dinh H."/>
            <person name="Doddapaneni H."/>
            <person name="Downs B."/>
            <person name="Dugan-Rocha S."/>
            <person name="Elkadiri S."/>
            <person name="Gnanaolivu R.D."/>
            <person name="Hernandez B."/>
            <person name="Javaid M."/>
            <person name="Jayaseelan J.C."/>
            <person name="Lee S."/>
            <person name="Li M."/>
            <person name="Ming W."/>
            <person name="Munidasa M."/>
            <person name="Muniz J."/>
            <person name="Nguyen L."/>
            <person name="Ongeri F."/>
            <person name="Osuji N."/>
            <person name="Pu L.-L."/>
            <person name="Puazo M."/>
            <person name="Qu C."/>
            <person name="Quiroz J."/>
            <person name="Raj R."/>
            <person name="Weissenberger G."/>
            <person name="Xin Y."/>
            <person name="Zou X."/>
            <person name="Han Y."/>
            <person name="Richards S."/>
            <person name="Worley K."/>
            <person name="Muzny D."/>
            <person name="Gibbs R."/>
        </authorList>
    </citation>
    <scope>NUCLEOTIDE SEQUENCE</scope>
    <source>
        <strain evidence="1">Sampled in the wild</strain>
    </source>
</reference>
<dbReference type="OrthoDB" id="1875751at2759"/>
<gene>
    <name evidence="1" type="ORF">J437_LFUL007061</name>
</gene>
<protein>
    <recommendedName>
        <fullName evidence="3">RRM domain-containing protein</fullName>
    </recommendedName>
</protein>
<dbReference type="Gene3D" id="3.30.70.330">
    <property type="match status" value="1"/>
</dbReference>
<reference evidence="1" key="2">
    <citation type="submission" date="2017-10" db="EMBL/GenBank/DDBJ databases">
        <title>Ladona fulva Genome sequencing and assembly.</title>
        <authorList>
            <person name="Murali S."/>
            <person name="Richards S."/>
            <person name="Bandaranaike D."/>
            <person name="Bellair M."/>
            <person name="Blankenburg K."/>
            <person name="Chao H."/>
            <person name="Dinh H."/>
            <person name="Doddapaneni H."/>
            <person name="Dugan-Rocha S."/>
            <person name="Elkadiri S."/>
            <person name="Gnanaolivu R."/>
            <person name="Hernandez B."/>
            <person name="Skinner E."/>
            <person name="Javaid M."/>
            <person name="Lee S."/>
            <person name="Li M."/>
            <person name="Ming W."/>
            <person name="Munidasa M."/>
            <person name="Muniz J."/>
            <person name="Nguyen L."/>
            <person name="Hughes D."/>
            <person name="Osuji N."/>
            <person name="Pu L.-L."/>
            <person name="Puazo M."/>
            <person name="Qu C."/>
            <person name="Quiroz J."/>
            <person name="Raj R."/>
            <person name="Weissenberger G."/>
            <person name="Xin Y."/>
            <person name="Zou X."/>
            <person name="Han Y."/>
            <person name="Worley K."/>
            <person name="Muzny D."/>
            <person name="Gibbs R."/>
        </authorList>
    </citation>
    <scope>NUCLEOTIDE SEQUENCE</scope>
    <source>
        <strain evidence="1">Sampled in the wild</strain>
    </source>
</reference>
<dbReference type="Proteomes" id="UP000792457">
    <property type="component" value="Unassembled WGS sequence"/>
</dbReference>
<evidence type="ECO:0000313" key="1">
    <source>
        <dbReference type="EMBL" id="KAG8228726.1"/>
    </source>
</evidence>
<name>A0A8K0P0A6_LADFU</name>
<comment type="caution">
    <text evidence="1">The sequence shown here is derived from an EMBL/GenBank/DDBJ whole genome shotgun (WGS) entry which is preliminary data.</text>
</comment>
<accession>A0A8K0P0A6</accession>
<keyword evidence="2" id="KW-1185">Reference proteome</keyword>
<dbReference type="InterPro" id="IPR012677">
    <property type="entry name" value="Nucleotide-bd_a/b_plait_sf"/>
</dbReference>
<organism evidence="1 2">
    <name type="scientific">Ladona fulva</name>
    <name type="common">Scarce chaser dragonfly</name>
    <name type="synonym">Libellula fulva</name>
    <dbReference type="NCBI Taxonomy" id="123851"/>
    <lineage>
        <taxon>Eukaryota</taxon>
        <taxon>Metazoa</taxon>
        <taxon>Ecdysozoa</taxon>
        <taxon>Arthropoda</taxon>
        <taxon>Hexapoda</taxon>
        <taxon>Insecta</taxon>
        <taxon>Pterygota</taxon>
        <taxon>Palaeoptera</taxon>
        <taxon>Odonata</taxon>
        <taxon>Epiprocta</taxon>
        <taxon>Anisoptera</taxon>
        <taxon>Libelluloidea</taxon>
        <taxon>Libellulidae</taxon>
        <taxon>Ladona</taxon>
    </lineage>
</organism>